<proteinExistence type="predicted"/>
<protein>
    <recommendedName>
        <fullName evidence="4">Tyr recombinase domain-containing protein</fullName>
    </recommendedName>
</protein>
<dbReference type="Proteomes" id="UP000242502">
    <property type="component" value="Unassembled WGS sequence"/>
</dbReference>
<organism evidence="2 3">
    <name type="scientific">Candidatus Endobugula sertula</name>
    <name type="common">Bugula neritina bacterial symbiont</name>
    <dbReference type="NCBI Taxonomy" id="62101"/>
    <lineage>
        <taxon>Bacteria</taxon>
        <taxon>Pseudomonadati</taxon>
        <taxon>Pseudomonadota</taxon>
        <taxon>Gammaproteobacteria</taxon>
        <taxon>Cellvibrionales</taxon>
        <taxon>Cellvibrionaceae</taxon>
        <taxon>Candidatus Endobugula</taxon>
    </lineage>
</organism>
<comment type="caution">
    <text evidence="2">The sequence shown here is derived from an EMBL/GenBank/DDBJ whole genome shotgun (WGS) entry which is preliminary data.</text>
</comment>
<gene>
    <name evidence="2" type="ORF">AB835_13300</name>
</gene>
<evidence type="ECO:0008006" key="4">
    <source>
        <dbReference type="Google" id="ProtNLM"/>
    </source>
</evidence>
<dbReference type="EMBL" id="MDLC01000065">
    <property type="protein sequence ID" value="ODS22583.1"/>
    <property type="molecule type" value="Genomic_DNA"/>
</dbReference>
<sequence length="71" mass="8208">MWKLYHNLKHTFRRRLRTAGVPLETRKVLLEHTNGDITSHYSAPEIKELVDAANKVCSSSADIDFIERKTV</sequence>
<dbReference type="Gene3D" id="1.10.443.10">
    <property type="entry name" value="Intergrase catalytic core"/>
    <property type="match status" value="1"/>
</dbReference>
<evidence type="ECO:0000313" key="2">
    <source>
        <dbReference type="EMBL" id="ODS22583.1"/>
    </source>
</evidence>
<dbReference type="InterPro" id="IPR013762">
    <property type="entry name" value="Integrase-like_cat_sf"/>
</dbReference>
<accession>A0A1D2QLZ3</accession>
<dbReference type="GO" id="GO:0015074">
    <property type="term" value="P:DNA integration"/>
    <property type="evidence" value="ECO:0007669"/>
    <property type="project" value="InterPro"/>
</dbReference>
<dbReference type="InterPro" id="IPR011010">
    <property type="entry name" value="DNA_brk_join_enz"/>
</dbReference>
<keyword evidence="1" id="KW-0233">DNA recombination</keyword>
<dbReference type="GO" id="GO:0006310">
    <property type="term" value="P:DNA recombination"/>
    <property type="evidence" value="ECO:0007669"/>
    <property type="project" value="UniProtKB-KW"/>
</dbReference>
<evidence type="ECO:0000313" key="3">
    <source>
        <dbReference type="Proteomes" id="UP000242502"/>
    </source>
</evidence>
<dbReference type="STRING" id="62101.AB835_13300"/>
<dbReference type="SUPFAM" id="SSF56349">
    <property type="entry name" value="DNA breaking-rejoining enzymes"/>
    <property type="match status" value="1"/>
</dbReference>
<name>A0A1D2QLZ3_9GAMM</name>
<reference evidence="2 3" key="1">
    <citation type="journal article" date="2016" name="Appl. Environ. Microbiol.">
        <title>Lack of Overt Genome Reduction in the Bryostatin-Producing Bryozoan Symbiont "Candidatus Endobugula sertula".</title>
        <authorList>
            <person name="Miller I.J."/>
            <person name="Vanee N."/>
            <person name="Fong S.S."/>
            <person name="Lim-Fong G.E."/>
            <person name="Kwan J.C."/>
        </authorList>
    </citation>
    <scope>NUCLEOTIDE SEQUENCE [LARGE SCALE GENOMIC DNA]</scope>
    <source>
        <strain evidence="2">AB1-4</strain>
    </source>
</reference>
<evidence type="ECO:0000256" key="1">
    <source>
        <dbReference type="ARBA" id="ARBA00023172"/>
    </source>
</evidence>
<dbReference type="AlphaFoldDB" id="A0A1D2QLZ3"/>
<dbReference type="GO" id="GO:0003677">
    <property type="term" value="F:DNA binding"/>
    <property type="evidence" value="ECO:0007669"/>
    <property type="project" value="InterPro"/>
</dbReference>